<dbReference type="WBParaSite" id="PgE154_g003_t04">
    <property type="protein sequence ID" value="PgE154_g003_t04"/>
    <property type="gene ID" value="PgE154_g003"/>
</dbReference>
<organism evidence="1 2">
    <name type="scientific">Parascaris univalens</name>
    <name type="common">Nematode worm</name>
    <dbReference type="NCBI Taxonomy" id="6257"/>
    <lineage>
        <taxon>Eukaryota</taxon>
        <taxon>Metazoa</taxon>
        <taxon>Ecdysozoa</taxon>
        <taxon>Nematoda</taxon>
        <taxon>Chromadorea</taxon>
        <taxon>Rhabditida</taxon>
        <taxon>Spirurina</taxon>
        <taxon>Ascaridomorpha</taxon>
        <taxon>Ascaridoidea</taxon>
        <taxon>Ascarididae</taxon>
        <taxon>Parascaris</taxon>
    </lineage>
</organism>
<protein>
    <submittedName>
        <fullName evidence="2">Galectin</fullName>
    </submittedName>
</protein>
<proteinExistence type="predicted"/>
<name>A0A915A3C4_PARUN</name>
<dbReference type="AlphaFoldDB" id="A0A915A3C4"/>
<evidence type="ECO:0000313" key="2">
    <source>
        <dbReference type="WBParaSite" id="PgE154_g003_t04"/>
    </source>
</evidence>
<reference evidence="2" key="1">
    <citation type="submission" date="2022-11" db="UniProtKB">
        <authorList>
            <consortium name="WormBaseParasite"/>
        </authorList>
    </citation>
    <scope>IDENTIFICATION</scope>
</reference>
<sequence length="244" mass="28278">MDFPELTQEEYYDIKVMLLSDNEFAVFFNGEHLWTTKGVERTVWVTSFSRVNYYPNVFEIYRAVDSGYSEFVKEDIVSVESSAYLQPFIVKLRPGGLPIGGFLRLELFFGSSVEVIFVTNESNLMQWRMTIFGNKVVWYYPASQDTTNKSEYAISVKENEERWSSIQIVNYGTEILMSVNLPFDVTAKHFAKSKDSQMQKMMTKFPAEWDGEIKRIIVRAISDSPVYLLLVSVTNDENEDEFTP</sequence>
<keyword evidence="1" id="KW-1185">Reference proteome</keyword>
<evidence type="ECO:0000313" key="1">
    <source>
        <dbReference type="Proteomes" id="UP000887569"/>
    </source>
</evidence>
<dbReference type="Proteomes" id="UP000887569">
    <property type="component" value="Unplaced"/>
</dbReference>
<accession>A0A915A3C4</accession>